<reference evidence="3 4" key="1">
    <citation type="submission" date="2017-03" db="EMBL/GenBank/DDBJ databases">
        <authorList>
            <person name="Afonso C.L."/>
            <person name="Miller P.J."/>
            <person name="Scott M.A."/>
            <person name="Spackman E."/>
            <person name="Goraichik I."/>
            <person name="Dimitrov K.M."/>
            <person name="Suarez D.L."/>
            <person name="Swayne D.E."/>
        </authorList>
    </citation>
    <scope>NUCLEOTIDE SEQUENCE [LARGE SCALE GENOMIC DNA]</scope>
    <source>
        <strain evidence="3 4">CECT 7680</strain>
    </source>
</reference>
<keyword evidence="3" id="KW-0808">Transferase</keyword>
<proteinExistence type="predicted"/>
<dbReference type="Pfam" id="PF13188">
    <property type="entry name" value="PAS_8"/>
    <property type="match status" value="2"/>
</dbReference>
<sequence>MDPSLALATVLLSVAAAALTTLALGHWPRRPGPAADPATEESETSFLFEGARLVDASGPASGLLETAEKRETDLLTLVCALKPRFPGLDTVFSPQSPAEVAAADAEDGGESRHVFPAHAPEDPARIELCRWEEFIRITLSQPVAEQPEDWECGFLRQENRALRQLLNKSPYPIWRQTSGGEITWANAAYLDLAAQQADIHPEDARGWPPVRLFSDISLDDGTPEGKACRVSLRLVGRKEEAWFECRSFAAGRESLHYAADASATVTAQRNLEHFVQTLTKTFAHLPIGLAIFDRGRRLALFNPAMGDLTGLPADFLSQRPTLDAVFDRLRESRMLPEPRNYAEWRRRITQAETESANGIYEETWSLPSGRTFRLTGRPHPDNAIAFLLEDISTEVSLTRHFRAELEISQSVLDTVEDAIAVFSEGGRLAFTNRAFAQLWFGADECALSEFTIFEASRIWREQCHPTPVWGDLREFAAAPTNRSEWEADIRMVDGRALRIVVSPLPGNATLVRFRAVDAAIPFVSARLNARRSRSA</sequence>
<dbReference type="OrthoDB" id="9797304at2"/>
<dbReference type="InterPro" id="IPR035965">
    <property type="entry name" value="PAS-like_dom_sf"/>
</dbReference>
<dbReference type="SUPFAM" id="SSF55785">
    <property type="entry name" value="PYP-like sensor domain (PAS domain)"/>
    <property type="match status" value="2"/>
</dbReference>
<dbReference type="SMART" id="SM00091">
    <property type="entry name" value="PAS"/>
    <property type="match status" value="2"/>
</dbReference>
<dbReference type="Proteomes" id="UP000193409">
    <property type="component" value="Unassembled WGS sequence"/>
</dbReference>
<dbReference type="RefSeq" id="WP_085867568.1">
    <property type="nucleotide sequence ID" value="NZ_FWFQ01000005.1"/>
</dbReference>
<organism evidence="3 4">
    <name type="scientific">Pseudoruegeria aquimaris</name>
    <dbReference type="NCBI Taxonomy" id="393663"/>
    <lineage>
        <taxon>Bacteria</taxon>
        <taxon>Pseudomonadati</taxon>
        <taxon>Pseudomonadota</taxon>
        <taxon>Alphaproteobacteria</taxon>
        <taxon>Rhodobacterales</taxon>
        <taxon>Roseobacteraceae</taxon>
        <taxon>Pseudoruegeria</taxon>
    </lineage>
</organism>
<dbReference type="GO" id="GO:0004673">
    <property type="term" value="F:protein histidine kinase activity"/>
    <property type="evidence" value="ECO:0007669"/>
    <property type="project" value="UniProtKB-EC"/>
</dbReference>
<feature type="region of interest" description="Disordered" evidence="1">
    <location>
        <begin position="97"/>
        <end position="117"/>
    </location>
</feature>
<protein>
    <submittedName>
        <fullName evidence="3">Sensor protein DivL</fullName>
        <ecNumber evidence="3">2.7.13.3</ecNumber>
    </submittedName>
</protein>
<evidence type="ECO:0000256" key="1">
    <source>
        <dbReference type="SAM" id="MobiDB-lite"/>
    </source>
</evidence>
<accession>A0A1Y5RSC4</accession>
<feature type="domain" description="PAS" evidence="2">
    <location>
        <begin position="276"/>
        <end position="343"/>
    </location>
</feature>
<feature type="domain" description="PAS" evidence="2">
    <location>
        <begin position="160"/>
        <end position="231"/>
    </location>
</feature>
<keyword evidence="4" id="KW-1185">Reference proteome</keyword>
<dbReference type="Pfam" id="PF12860">
    <property type="entry name" value="PAS_7"/>
    <property type="match status" value="1"/>
</dbReference>
<evidence type="ECO:0000313" key="4">
    <source>
        <dbReference type="Proteomes" id="UP000193409"/>
    </source>
</evidence>
<dbReference type="EC" id="2.7.13.3" evidence="3"/>
<dbReference type="EMBL" id="FWFQ01000005">
    <property type="protein sequence ID" value="SLN24256.1"/>
    <property type="molecule type" value="Genomic_DNA"/>
</dbReference>
<dbReference type="Gene3D" id="3.30.450.20">
    <property type="entry name" value="PAS domain"/>
    <property type="match status" value="1"/>
</dbReference>
<dbReference type="AlphaFoldDB" id="A0A1Y5RSC4"/>
<dbReference type="InterPro" id="IPR000014">
    <property type="entry name" value="PAS"/>
</dbReference>
<gene>
    <name evidence="3" type="primary">divL</name>
    <name evidence="3" type="ORF">PSA7680_01005</name>
</gene>
<evidence type="ECO:0000313" key="3">
    <source>
        <dbReference type="EMBL" id="SLN24256.1"/>
    </source>
</evidence>
<evidence type="ECO:0000259" key="2">
    <source>
        <dbReference type="SMART" id="SM00091"/>
    </source>
</evidence>
<name>A0A1Y5RSC4_9RHOB</name>